<feature type="region of interest" description="Disordered" evidence="4">
    <location>
        <begin position="152"/>
        <end position="172"/>
    </location>
</feature>
<dbReference type="OrthoDB" id="3171351at2759"/>
<dbReference type="HOGENOM" id="CLU_024702_0_0_1"/>
<reference evidence="6 7" key="1">
    <citation type="submission" date="2014-04" db="EMBL/GenBank/DDBJ databases">
        <authorList>
            <consortium name="DOE Joint Genome Institute"/>
            <person name="Kuo A."/>
            <person name="Gay G."/>
            <person name="Dore J."/>
            <person name="Kohler A."/>
            <person name="Nagy L.G."/>
            <person name="Floudas D."/>
            <person name="Copeland A."/>
            <person name="Barry K.W."/>
            <person name="Cichocki N."/>
            <person name="Veneault-Fourrey C."/>
            <person name="LaButti K."/>
            <person name="Lindquist E.A."/>
            <person name="Lipzen A."/>
            <person name="Lundell T."/>
            <person name="Morin E."/>
            <person name="Murat C."/>
            <person name="Sun H."/>
            <person name="Tunlid A."/>
            <person name="Henrissat B."/>
            <person name="Grigoriev I.V."/>
            <person name="Hibbett D.S."/>
            <person name="Martin F."/>
            <person name="Nordberg H.P."/>
            <person name="Cantor M.N."/>
            <person name="Hua S.X."/>
        </authorList>
    </citation>
    <scope>NUCLEOTIDE SEQUENCE [LARGE SCALE GENOMIC DNA]</scope>
    <source>
        <strain evidence="7">h7</strain>
    </source>
</reference>
<dbReference type="SUPFAM" id="SSF52540">
    <property type="entry name" value="P-loop containing nucleoside triphosphate hydrolases"/>
    <property type="match status" value="1"/>
</dbReference>
<dbReference type="Gene3D" id="3.40.50.300">
    <property type="entry name" value="P-loop containing nucleotide triphosphate hydrolases"/>
    <property type="match status" value="1"/>
</dbReference>
<dbReference type="AlphaFoldDB" id="A0A0C2Z6Y9"/>
<dbReference type="STRING" id="686832.A0A0C2Z6Y9"/>
<dbReference type="InterPro" id="IPR027417">
    <property type="entry name" value="P-loop_NTPase"/>
</dbReference>
<protein>
    <recommendedName>
        <fullName evidence="5">Crinkler effector protein N-terminal domain-containing protein</fullName>
    </recommendedName>
</protein>
<evidence type="ECO:0000313" key="6">
    <source>
        <dbReference type="EMBL" id="KIM48927.1"/>
    </source>
</evidence>
<dbReference type="CDD" id="cd00009">
    <property type="entry name" value="AAA"/>
    <property type="match status" value="1"/>
</dbReference>
<proteinExistence type="predicted"/>
<comment type="subcellular location">
    <subcellularLocation>
        <location evidence="1">Host cell</location>
    </subcellularLocation>
    <subcellularLocation>
        <location evidence="2">Secreted</location>
    </subcellularLocation>
</comment>
<evidence type="ECO:0000256" key="1">
    <source>
        <dbReference type="ARBA" id="ARBA00004340"/>
    </source>
</evidence>
<evidence type="ECO:0000259" key="5">
    <source>
        <dbReference type="Pfam" id="PF20147"/>
    </source>
</evidence>
<dbReference type="InterPro" id="IPR045379">
    <property type="entry name" value="Crinkler_N"/>
</dbReference>
<organism evidence="6 7">
    <name type="scientific">Hebeloma cylindrosporum</name>
    <dbReference type="NCBI Taxonomy" id="76867"/>
    <lineage>
        <taxon>Eukaryota</taxon>
        <taxon>Fungi</taxon>
        <taxon>Dikarya</taxon>
        <taxon>Basidiomycota</taxon>
        <taxon>Agaricomycotina</taxon>
        <taxon>Agaricomycetes</taxon>
        <taxon>Agaricomycetidae</taxon>
        <taxon>Agaricales</taxon>
        <taxon>Agaricineae</taxon>
        <taxon>Hymenogastraceae</taxon>
        <taxon>Hebeloma</taxon>
    </lineage>
</organism>
<dbReference type="EMBL" id="KN831768">
    <property type="protein sequence ID" value="KIM48927.1"/>
    <property type="molecule type" value="Genomic_DNA"/>
</dbReference>
<dbReference type="GO" id="GO:0043657">
    <property type="term" value="C:host cell"/>
    <property type="evidence" value="ECO:0007669"/>
    <property type="project" value="UniProtKB-SubCell"/>
</dbReference>
<reference evidence="7" key="2">
    <citation type="submission" date="2015-01" db="EMBL/GenBank/DDBJ databases">
        <title>Evolutionary Origins and Diversification of the Mycorrhizal Mutualists.</title>
        <authorList>
            <consortium name="DOE Joint Genome Institute"/>
            <consortium name="Mycorrhizal Genomics Consortium"/>
            <person name="Kohler A."/>
            <person name="Kuo A."/>
            <person name="Nagy L.G."/>
            <person name="Floudas D."/>
            <person name="Copeland A."/>
            <person name="Barry K.W."/>
            <person name="Cichocki N."/>
            <person name="Veneault-Fourrey C."/>
            <person name="LaButti K."/>
            <person name="Lindquist E.A."/>
            <person name="Lipzen A."/>
            <person name="Lundell T."/>
            <person name="Morin E."/>
            <person name="Murat C."/>
            <person name="Riley R."/>
            <person name="Ohm R."/>
            <person name="Sun H."/>
            <person name="Tunlid A."/>
            <person name="Henrissat B."/>
            <person name="Grigoriev I.V."/>
            <person name="Hibbett D.S."/>
            <person name="Martin F."/>
        </authorList>
    </citation>
    <scope>NUCLEOTIDE SEQUENCE [LARGE SCALE GENOMIC DNA]</scope>
    <source>
        <strain evidence="7">h7</strain>
    </source>
</reference>
<dbReference type="Pfam" id="PF20147">
    <property type="entry name" value="Crinkler"/>
    <property type="match status" value="1"/>
</dbReference>
<accession>A0A0C2Z6Y9</accession>
<feature type="domain" description="Crinkler effector protein N-terminal" evidence="5">
    <location>
        <begin position="40"/>
        <end position="145"/>
    </location>
</feature>
<evidence type="ECO:0000313" key="7">
    <source>
        <dbReference type="Proteomes" id="UP000053424"/>
    </source>
</evidence>
<keyword evidence="7" id="KW-1185">Reference proteome</keyword>
<dbReference type="Proteomes" id="UP000053424">
    <property type="component" value="Unassembled WGS sequence"/>
</dbReference>
<name>A0A0C2Z6Y9_HEBCY</name>
<evidence type="ECO:0000256" key="2">
    <source>
        <dbReference type="ARBA" id="ARBA00004613"/>
    </source>
</evidence>
<gene>
    <name evidence="6" type="ORF">M413DRAFT_15175</name>
</gene>
<sequence length="713" mass="81581">MSEFQSNSPFSTNFKHLSPLTRYGVPSLFPTMSPQESRLLWCCLEGDSKPYDIFDIPLRTNIDQLKCLIKQKIEFLHGINPHCLRLLQVLNPNVSVPIDPDCSLAQRLTDLGQIATYSGILSSGHQVGELFPEPHSDKHLHIVVQCDELLAPSTSPSASRKRLRPETDEGGHVAKRREIDELDILSHCAAIHDAIKAMPDLDLSNPSTFTTLPFPSCHPTPFQRFESKDVNGLEYFEYMGRNQFVELHKRIQDRNFLKGFESLYLYGSSGSGKSHLLAALVYNLVREGKRVFYIPDCSSFVLWPGRFMWSAFAFAFHDLDILGAIKDPHDVSAMINFMSKYEDLYVIIDQVNALQSEEHENNKDDKALASKCLDRLRVKHRYLFSASANETVYRRAVKLQRGISVFPIFGEMAKDETDQWFIHHGPRIPLLSDDQRLLGEHLTGCIPLLLRCLLDLEKFDEVEFKKKAITFVIFSSTTVNFPASYISIMRSCVMGHPVDADDRALYLRYFFYVDQGIGGFTCGIAFETMMSLLRMHDATQFKDDSWYSAVSQYSNPVVRDSLHHSKLGQLSHAFFKTTPNFGELLSTDHETRIYFPTNWNFWAVDAVILFLHRPSNKAIMFPIQFTLTLRHKPSDKDFHTIFCSKWIEPIKSAGYSVESGFVWIDKKHPSKFVELQLVKSLWSRLFTPSEYSVVHVGVEMVDPRFASVLDIKQ</sequence>
<dbReference type="GO" id="GO:0005576">
    <property type="term" value="C:extracellular region"/>
    <property type="evidence" value="ECO:0007669"/>
    <property type="project" value="UniProtKB-SubCell"/>
</dbReference>
<evidence type="ECO:0000256" key="4">
    <source>
        <dbReference type="SAM" id="MobiDB-lite"/>
    </source>
</evidence>
<evidence type="ECO:0000256" key="3">
    <source>
        <dbReference type="ARBA" id="ARBA00022525"/>
    </source>
</evidence>
<keyword evidence="3" id="KW-0964">Secreted</keyword>